<reference evidence="13" key="2">
    <citation type="submission" date="2021-04" db="EMBL/GenBank/DDBJ databases">
        <authorList>
            <person name="Podell S."/>
        </authorList>
    </citation>
    <scope>NUCLEOTIDE SEQUENCE</scope>
    <source>
        <strain evidence="13">Hildebrandi</strain>
    </source>
</reference>
<evidence type="ECO:0000313" key="14">
    <source>
        <dbReference type="Proteomes" id="UP000693970"/>
    </source>
</evidence>
<dbReference type="InterPro" id="IPR001100">
    <property type="entry name" value="Pyr_nuc-diS_OxRdtase"/>
</dbReference>
<comment type="similarity">
    <text evidence="2 9">Belongs to the class-I pyridine nucleotide-disulfide oxidoreductase family.</text>
</comment>
<comment type="caution">
    <text evidence="13">The sequence shown here is derived from an EMBL/GenBank/DDBJ whole genome shotgun (WGS) entry which is preliminary data.</text>
</comment>
<dbReference type="NCBIfam" id="TIGR01421">
    <property type="entry name" value="gluta_reduc_1"/>
    <property type="match status" value="1"/>
</dbReference>
<gene>
    <name evidence="13" type="ORF">IV203_017105</name>
</gene>
<evidence type="ECO:0000256" key="6">
    <source>
        <dbReference type="ARBA" id="ARBA00023002"/>
    </source>
</evidence>
<reference evidence="13" key="1">
    <citation type="journal article" date="2021" name="Sci. Rep.">
        <title>Diploid genomic architecture of Nitzschia inconspicua, an elite biomass production diatom.</title>
        <authorList>
            <person name="Oliver A."/>
            <person name="Podell S."/>
            <person name="Pinowska A."/>
            <person name="Traller J.C."/>
            <person name="Smith S.R."/>
            <person name="McClure R."/>
            <person name="Beliaev A."/>
            <person name="Bohutskyi P."/>
            <person name="Hill E.A."/>
            <person name="Rabines A."/>
            <person name="Zheng H."/>
            <person name="Allen L.Z."/>
            <person name="Kuo A."/>
            <person name="Grigoriev I.V."/>
            <person name="Allen A.E."/>
            <person name="Hazlebeck D."/>
            <person name="Allen E.E."/>
        </authorList>
    </citation>
    <scope>NUCLEOTIDE SEQUENCE</scope>
    <source>
        <strain evidence="13">Hildebrandi</strain>
    </source>
</reference>
<keyword evidence="7" id="KW-1015">Disulfide bond</keyword>
<dbReference type="GO" id="GO:0005739">
    <property type="term" value="C:mitochondrion"/>
    <property type="evidence" value="ECO:0007669"/>
    <property type="project" value="TreeGrafter"/>
</dbReference>
<evidence type="ECO:0000256" key="7">
    <source>
        <dbReference type="ARBA" id="ARBA00023157"/>
    </source>
</evidence>
<evidence type="ECO:0000256" key="10">
    <source>
        <dbReference type="RuleBase" id="RU365016"/>
    </source>
</evidence>
<dbReference type="PROSITE" id="PS00076">
    <property type="entry name" value="PYRIDINE_REDOX_1"/>
    <property type="match status" value="1"/>
</dbReference>
<dbReference type="Proteomes" id="UP000693970">
    <property type="component" value="Unassembled WGS sequence"/>
</dbReference>
<dbReference type="Pfam" id="PF07992">
    <property type="entry name" value="Pyr_redox_2"/>
    <property type="match status" value="1"/>
</dbReference>
<keyword evidence="14" id="KW-1185">Reference proteome</keyword>
<dbReference type="InterPro" id="IPR023753">
    <property type="entry name" value="FAD/NAD-binding_dom"/>
</dbReference>
<dbReference type="InterPro" id="IPR012999">
    <property type="entry name" value="Pyr_OxRdtase_I_AS"/>
</dbReference>
<evidence type="ECO:0000256" key="5">
    <source>
        <dbReference type="ARBA" id="ARBA00022827"/>
    </source>
</evidence>
<evidence type="ECO:0000259" key="11">
    <source>
        <dbReference type="Pfam" id="PF02852"/>
    </source>
</evidence>
<evidence type="ECO:0000256" key="4">
    <source>
        <dbReference type="ARBA" id="ARBA00022630"/>
    </source>
</evidence>
<dbReference type="EMBL" id="JAGRRH010000020">
    <property type="protein sequence ID" value="KAG7348400.1"/>
    <property type="molecule type" value="Genomic_DNA"/>
</dbReference>
<evidence type="ECO:0000256" key="9">
    <source>
        <dbReference type="RuleBase" id="RU003691"/>
    </source>
</evidence>
<dbReference type="OrthoDB" id="5956163at2759"/>
<keyword evidence="10" id="KW-0521">NADP</keyword>
<keyword evidence="6 9" id="KW-0560">Oxidoreductase</keyword>
<dbReference type="PANTHER" id="PTHR42737:SF2">
    <property type="entry name" value="GLUTATHIONE REDUCTASE"/>
    <property type="match status" value="1"/>
</dbReference>
<comment type="subcellular location">
    <subcellularLocation>
        <location evidence="10">Cytoplasm</location>
    </subcellularLocation>
</comment>
<feature type="domain" description="FAD/NAD(P)-binding" evidence="12">
    <location>
        <begin position="7"/>
        <end position="328"/>
    </location>
</feature>
<organism evidence="13 14">
    <name type="scientific">Nitzschia inconspicua</name>
    <dbReference type="NCBI Taxonomy" id="303405"/>
    <lineage>
        <taxon>Eukaryota</taxon>
        <taxon>Sar</taxon>
        <taxon>Stramenopiles</taxon>
        <taxon>Ochrophyta</taxon>
        <taxon>Bacillariophyta</taxon>
        <taxon>Bacillariophyceae</taxon>
        <taxon>Bacillariophycidae</taxon>
        <taxon>Bacillariales</taxon>
        <taxon>Bacillariaceae</taxon>
        <taxon>Nitzschia</taxon>
    </lineage>
</organism>
<proteinExistence type="inferred from homology"/>
<dbReference type="GO" id="GO:0005829">
    <property type="term" value="C:cytosol"/>
    <property type="evidence" value="ECO:0007669"/>
    <property type="project" value="TreeGrafter"/>
</dbReference>
<dbReference type="PANTHER" id="PTHR42737">
    <property type="entry name" value="GLUTATHIONE REDUCTASE"/>
    <property type="match status" value="1"/>
</dbReference>
<dbReference type="FunFam" id="3.30.390.30:FF:000003">
    <property type="entry name" value="Glutathione reductase"/>
    <property type="match status" value="1"/>
</dbReference>
<evidence type="ECO:0000313" key="13">
    <source>
        <dbReference type="EMBL" id="KAG7348400.1"/>
    </source>
</evidence>
<name>A0A9K3PIE6_9STRA</name>
<keyword evidence="4 9" id="KW-0285">Flavoprotein</keyword>
<keyword evidence="8 9" id="KW-0676">Redox-active center</keyword>
<feature type="domain" description="Pyridine nucleotide-disulphide oxidoreductase dimerisation" evidence="11">
    <location>
        <begin position="350"/>
        <end position="464"/>
    </location>
</feature>
<dbReference type="FunFam" id="3.50.50.60:FF:000235">
    <property type="entry name" value="Glutathione reductase"/>
    <property type="match status" value="1"/>
</dbReference>
<evidence type="ECO:0000259" key="12">
    <source>
        <dbReference type="Pfam" id="PF07992"/>
    </source>
</evidence>
<protein>
    <recommendedName>
        <fullName evidence="10">Glutathione reductase</fullName>
        <ecNumber evidence="10">1.8.1.7</ecNumber>
    </recommendedName>
</protein>
<keyword evidence="10" id="KW-0963">Cytoplasm</keyword>
<dbReference type="GO" id="GO:0050661">
    <property type="term" value="F:NADP binding"/>
    <property type="evidence" value="ECO:0007669"/>
    <property type="project" value="InterPro"/>
</dbReference>
<keyword evidence="5 9" id="KW-0274">FAD</keyword>
<dbReference type="GO" id="GO:0045454">
    <property type="term" value="P:cell redox homeostasis"/>
    <property type="evidence" value="ECO:0007669"/>
    <property type="project" value="InterPro"/>
</dbReference>
<accession>A0A9K3PIE6</accession>
<comment type="catalytic activity">
    <reaction evidence="10">
        <text>2 glutathione + NADP(+) = glutathione disulfide + NADPH + H(+)</text>
        <dbReference type="Rhea" id="RHEA:11740"/>
        <dbReference type="ChEBI" id="CHEBI:15378"/>
        <dbReference type="ChEBI" id="CHEBI:57783"/>
        <dbReference type="ChEBI" id="CHEBI:57925"/>
        <dbReference type="ChEBI" id="CHEBI:58297"/>
        <dbReference type="ChEBI" id="CHEBI:58349"/>
        <dbReference type="EC" id="1.8.1.7"/>
    </reaction>
</comment>
<dbReference type="InterPro" id="IPR006322">
    <property type="entry name" value="Glutathione_Rdtase_euk/bac"/>
</dbReference>
<dbReference type="NCBIfam" id="NF004776">
    <property type="entry name" value="PRK06116.1"/>
    <property type="match status" value="1"/>
</dbReference>
<dbReference type="GO" id="GO:0006749">
    <property type="term" value="P:glutathione metabolic process"/>
    <property type="evidence" value="ECO:0007669"/>
    <property type="project" value="InterPro"/>
</dbReference>
<dbReference type="PIRSF" id="PIRSF000350">
    <property type="entry name" value="Mercury_reductase_MerA"/>
    <property type="match status" value="1"/>
</dbReference>
<evidence type="ECO:0000256" key="8">
    <source>
        <dbReference type="ARBA" id="ARBA00023284"/>
    </source>
</evidence>
<dbReference type="InterPro" id="IPR046952">
    <property type="entry name" value="GSHR/TRXR-like"/>
</dbReference>
<evidence type="ECO:0000256" key="2">
    <source>
        <dbReference type="ARBA" id="ARBA00007532"/>
    </source>
</evidence>
<comment type="subunit">
    <text evidence="3">Homodimer.</text>
</comment>
<dbReference type="InterPro" id="IPR004099">
    <property type="entry name" value="Pyr_nucl-diS_OxRdtase_dimer"/>
</dbReference>
<evidence type="ECO:0000256" key="1">
    <source>
        <dbReference type="ARBA" id="ARBA00001974"/>
    </source>
</evidence>
<dbReference type="AlphaFoldDB" id="A0A9K3PIE6"/>
<dbReference type="Pfam" id="PF02852">
    <property type="entry name" value="Pyr_redox_dim"/>
    <property type="match status" value="1"/>
</dbReference>
<dbReference type="GO" id="GO:0004362">
    <property type="term" value="F:glutathione-disulfide reductase (NADPH) activity"/>
    <property type="evidence" value="ECO:0007669"/>
    <property type="project" value="UniProtKB-EC"/>
</dbReference>
<dbReference type="GO" id="GO:0050660">
    <property type="term" value="F:flavin adenine dinucleotide binding"/>
    <property type="evidence" value="ECO:0007669"/>
    <property type="project" value="InterPro"/>
</dbReference>
<dbReference type="EC" id="1.8.1.7" evidence="10"/>
<comment type="cofactor">
    <cofactor evidence="1 10">
        <name>FAD</name>
        <dbReference type="ChEBI" id="CHEBI:57692"/>
    </cofactor>
</comment>
<dbReference type="GO" id="GO:0034599">
    <property type="term" value="P:cellular response to oxidative stress"/>
    <property type="evidence" value="ECO:0007669"/>
    <property type="project" value="TreeGrafter"/>
</dbReference>
<sequence length="491" mass="53205">MSSYDFDFLVIGGGSGGIASAKRAAIHGKKVAVVERARWGGTCVNVGCVPKKIMYQAATLAEQMKHDVTHYGFEQPQVKLDYQLMKKRRDAYILKLDNIYENGLAQAGITKIIGDASFIDPHTVAIVLDETVQNVTADKILIAVGGRPMLPDIPGMEYTITSDGFFEMEELPTKAIVVGAGYIAVELAGVLNGLGVDTHLVVRKHKALRTFDDDISDHLDKEMTRQGITIHRNTNGLSKIELQPDGKKKVFMVTEGMNPIGDADIVLYAPGRIPNTEPLSLEKVGVEVLPGSGYIKVDDFQNTTAENIYALGDVCGKVELTPMAIAAGRRLADRLFEEGKELSKTSYELVPTVVFSHPTIGTIGMTEKEAVDKYGEANIKVYKSKFPNLYYGIFQMDSDDKPKTFMKLVCAGKEELVVGLHIIGMGADEMLQGFGVAMKMGATKADFDSCIAIHPTGAEELVTMGLWGTSPQETGAKVSPLMGAPPPEPTL</sequence>
<evidence type="ECO:0000256" key="3">
    <source>
        <dbReference type="ARBA" id="ARBA00011738"/>
    </source>
</evidence>
<comment type="function">
    <text evidence="10">Catalyzes the reduction of glutathione disulfide (GSSG) to reduced glutathione (GSH). Constitutes the major mechanism to maintain a high GSH:GSSG ratio in the cytosol.</text>
</comment>